<feature type="region of interest" description="Disordered" evidence="1">
    <location>
        <begin position="225"/>
        <end position="252"/>
    </location>
</feature>
<dbReference type="Proteomes" id="UP001470230">
    <property type="component" value="Unassembled WGS sequence"/>
</dbReference>
<feature type="region of interest" description="Disordered" evidence="1">
    <location>
        <begin position="2131"/>
        <end position="2152"/>
    </location>
</feature>
<accession>A0ABR2HDU3</accession>
<gene>
    <name evidence="3" type="ORF">M9Y10_024362</name>
</gene>
<proteinExistence type="predicted"/>
<dbReference type="EMBL" id="JAPFFF010000032">
    <property type="protein sequence ID" value="KAK8844500.1"/>
    <property type="molecule type" value="Genomic_DNA"/>
</dbReference>
<evidence type="ECO:0000313" key="4">
    <source>
        <dbReference type="Proteomes" id="UP001470230"/>
    </source>
</evidence>
<feature type="compositionally biased region" description="Basic residues" evidence="1">
    <location>
        <begin position="2142"/>
        <end position="2151"/>
    </location>
</feature>
<organism evidence="3 4">
    <name type="scientific">Tritrichomonas musculus</name>
    <dbReference type="NCBI Taxonomy" id="1915356"/>
    <lineage>
        <taxon>Eukaryota</taxon>
        <taxon>Metamonada</taxon>
        <taxon>Parabasalia</taxon>
        <taxon>Tritrichomonadida</taxon>
        <taxon>Tritrichomonadidae</taxon>
        <taxon>Tritrichomonas</taxon>
    </lineage>
</organism>
<evidence type="ECO:0000256" key="2">
    <source>
        <dbReference type="SAM" id="Phobius"/>
    </source>
</evidence>
<keyword evidence="2" id="KW-0812">Transmembrane</keyword>
<feature type="region of interest" description="Disordered" evidence="1">
    <location>
        <begin position="1240"/>
        <end position="1266"/>
    </location>
</feature>
<reference evidence="3 4" key="1">
    <citation type="submission" date="2024-04" db="EMBL/GenBank/DDBJ databases">
        <title>Tritrichomonas musculus Genome.</title>
        <authorList>
            <person name="Alves-Ferreira E."/>
            <person name="Grigg M."/>
            <person name="Lorenzi H."/>
            <person name="Galac M."/>
        </authorList>
    </citation>
    <scope>NUCLEOTIDE SEQUENCE [LARGE SCALE GENOMIC DNA]</scope>
    <source>
        <strain evidence="3 4">EAF2021</strain>
    </source>
</reference>
<keyword evidence="2" id="KW-0472">Membrane</keyword>
<dbReference type="InterPro" id="IPR039867">
    <property type="entry name" value="Furry/Tao3/Mor2"/>
</dbReference>
<evidence type="ECO:0000256" key="1">
    <source>
        <dbReference type="SAM" id="MobiDB-lite"/>
    </source>
</evidence>
<feature type="compositionally biased region" description="Low complexity" evidence="1">
    <location>
        <begin position="229"/>
        <end position="252"/>
    </location>
</feature>
<evidence type="ECO:0000313" key="3">
    <source>
        <dbReference type="EMBL" id="KAK8844500.1"/>
    </source>
</evidence>
<sequence length="2222" mass="257399">MSDRRSIFNSIFTQYLETFSSHLSVCLESNTSKDKNLSESEISDILSKLFFKFPRIIPLYGEIIGNLALIAMNDTDEIISFLTKSMKEVLLKNSFSIFAPLQNFCVAFEINDSLHVSVLYYFSLFFLSDLLCQIVAYVIYKSNQQKAPTSQSSNSTTSYSSNSPNSATPPDIDNLVEVSESSAIDNSSVNNNSSTSNAGSNKIKKGRFIFTNLSNKLPKLFHGSKAEASTSPNIPSMNPSSPSHNSARSPPIFSSSSISNLTRAGYNLATAELSQPELQKKLIQQWSVIFSLLSERNFEDIYQLFQLFSMTSDLTLPILLYRYIRFDVDDAIGPIFFNNLMTIMKGYIKKKTLNNCILESVSAMLITLPYDEDTYLKLFNMIYPLRKDKNLSGGALFVLSSIFIRYNKMKVSFEHFFEKRILLAAGDKTKTQTVAECFFRIMLGRNVVPEILFWEFGNNPILTPLSFLKFSIYSFIETNSAYKNTFHSDFMNSFFVKSDFSICPHTFTFIIVYLASLNFKCFVENVVPPFLELNENDPRFIAFLNSIPKINSDDFFKNCFSKVHHSEIKKMNSLFREKVIKAFLAIEPPNDAPHGVCVREVHFLIDSLSDEADQKVSEYLNDWGMSDYFKPSNFKYKRCKHMIHGIDLSYSLLNVLKFVLIDEDYSNVDILRVVLKFACSINNAMASSAYRFCIEVFPDKVEAAVLVKISFNFNIDNEFDFIVNTIIFQIFKKQKTNRFKDEGLLRKVEIMGFFLHASTLPVIRNLGREILYEVHSILGEKSMVSLFENEITLIEKVAKSKLILCNLPYTPQRDLPPASTIPFHFAFMSHYYDVWLFYFAEMLNILILRNFTPFTEFYALRKKEFLQSVLHNEDKLFIKRSVGHHIIILSTNFHIPDVIESKYYDPNKMFQPFNIEKYVDNRAEVANYLNELLHSNNKSCVEFSFGVVRHLHYSLLPSIIEVMAKAPHEHLLQACSMVGYKIRMPDISHKLFKKNINRLTNLLTEVDFYLVKSDFSRARKMDWSTELENRFVENESHLKELCFILIKITEELNVEIDEMNWPTSTREIICRSIYNYATLKSEKLKSLKLYSDAAYNAIVSVGPSLTSPPLFDEEVLLYLAEKSVHFRSPALYNLLYFHFEMLFNSYLHACLILPRVHGDAYFSCIVDCLLSSPDNENAQFILKNSGKLLFLAGIYFFLKHPKAKLMIKNLLKVIKDIPGFEYLNEQYNQMQRSQSITNICDEDSSSPRRQTLPSSTSNSHLKNFINPSSVKNTTSINSSQIDLMKLKVSSKNLTSIDDTFYQNSRAQSTTFGPQSKVNHNNETQFSSSHLSNLKLFEKLPDIFSFATEGVFDAFFNTIKMKKIHVSFADVTESVHPWLRNIRLLPNRTTCANDVPPYLNYFTPYDFLSKLTETTETICEDNLRSIILMWIELSAMPDHIEIIPCFLIDWDNQRKKRMFQLIGELEPTNLMIKFVNRYTFSYYYYYTEYLKRSFDQEQEMLGGVLGYSSSNSNNIFLTYRHFLREKSQNVNDKDKVKNLAMELIHFSFLFYNKGTRKSFNFFCSIMEIQNFEGSISPKLMRNIAKEAIKWFPDDKLEAWGNEALKWVFGCKDIQLAITSFLIYNNIMKPFNKEIIHCVIRALSYHLEKAKDMIVKNKSTYRLNSIYDINDGTVSGMSKSRSKSIDCIKSSNIKMSSKEIKAIVKGANDNQEIYDDSSSDSSSDSCTNTNYSMITEENMAAYENPDVELIEPFCNFLSETFVFMKKSLDLVEGDEKDYFINMYFFIISSFLDCRMFVDSTLIEATPVIMEFVERCFNHKEKSSKIDFNMIDKQLIIQIIRPRLKDLWKNIESQQLLSQFINYLNSELEKDEEDKKNDSKSDLNIRNTYDELIMIALPIKMVNPHGFPTVKFNDYYNKMIELTESMDLTPLNFDYNNEKFDIYNCNNPFEREETKRKEIEDSFFDNISASALCKSIVHYSTMIQTDSLYLQNIIFYISSKIVDKLDVRDNENNKLSLAKIYSQALRTMTKICKYAVDFIQVISKKVPNVVSLAFYDYYEWERSIEDVDRNMKVFLKKFIQIEDSQVTITDCKSYSSVKNFLFIKKPPQILPFVTYEKMKNGMKSIRRRKSTDHLRMNKNPPSLTKLKKTKKKSHNSKDIYSFPASVSIVFGEDDKTKFDIEPLIHPTKLILDKIDVDSLNENKIKSISAKQYLLLKSDDASNSES</sequence>
<feature type="region of interest" description="Disordered" evidence="1">
    <location>
        <begin position="147"/>
        <end position="172"/>
    </location>
</feature>
<keyword evidence="2" id="KW-1133">Transmembrane helix</keyword>
<keyword evidence="4" id="KW-1185">Reference proteome</keyword>
<feature type="compositionally biased region" description="Low complexity" evidence="1">
    <location>
        <begin position="148"/>
        <end position="170"/>
    </location>
</feature>
<comment type="caution">
    <text evidence="3">The sequence shown here is derived from an EMBL/GenBank/DDBJ whole genome shotgun (WGS) entry which is preliminary data.</text>
</comment>
<protein>
    <submittedName>
        <fullName evidence="3">Uncharacterized protein</fullName>
    </submittedName>
</protein>
<dbReference type="PANTHER" id="PTHR12295">
    <property type="entry name" value="FURRY-RELATED"/>
    <property type="match status" value="1"/>
</dbReference>
<feature type="transmembrane region" description="Helical" evidence="2">
    <location>
        <begin position="118"/>
        <end position="140"/>
    </location>
</feature>
<feature type="compositionally biased region" description="Polar residues" evidence="1">
    <location>
        <begin position="1247"/>
        <end position="1266"/>
    </location>
</feature>
<name>A0ABR2HDU3_9EUKA</name>
<dbReference type="PANTHER" id="PTHR12295:SF30">
    <property type="entry name" value="PROTEIN FURRY"/>
    <property type="match status" value="1"/>
</dbReference>